<proteinExistence type="predicted"/>
<keyword evidence="2" id="KW-1185">Reference proteome</keyword>
<organism evidence="1 2">
    <name type="scientific">Paenibacillus donghaensis</name>
    <dbReference type="NCBI Taxonomy" id="414771"/>
    <lineage>
        <taxon>Bacteria</taxon>
        <taxon>Bacillati</taxon>
        <taxon>Bacillota</taxon>
        <taxon>Bacilli</taxon>
        <taxon>Bacillales</taxon>
        <taxon>Paenibacillaceae</taxon>
        <taxon>Paenibacillus</taxon>
    </lineage>
</organism>
<dbReference type="EMBL" id="CP021780">
    <property type="protein sequence ID" value="ASA21899.1"/>
    <property type="molecule type" value="Genomic_DNA"/>
</dbReference>
<dbReference type="AlphaFoldDB" id="A0A2Z2KI61"/>
<evidence type="ECO:0000313" key="1">
    <source>
        <dbReference type="EMBL" id="ASA21899.1"/>
    </source>
</evidence>
<accession>A0A2Z2KI61</accession>
<evidence type="ECO:0000313" key="2">
    <source>
        <dbReference type="Proteomes" id="UP000249890"/>
    </source>
</evidence>
<gene>
    <name evidence="1" type="ORF">B9T62_14610</name>
</gene>
<protein>
    <submittedName>
        <fullName evidence="1">Uncharacterized protein</fullName>
    </submittedName>
</protein>
<dbReference type="RefSeq" id="WP_087915906.1">
    <property type="nucleotide sequence ID" value="NZ_CP021780.1"/>
</dbReference>
<reference evidence="1 2" key="1">
    <citation type="submission" date="2017-06" db="EMBL/GenBank/DDBJ databases">
        <title>Complete genome sequence of Paenibacillus donghaensis KCTC 13049T isolated from East Sea sediment, South Korea.</title>
        <authorList>
            <person name="Jung B.K."/>
            <person name="Hong S.-J."/>
            <person name="Shin J.-H."/>
        </authorList>
    </citation>
    <scope>NUCLEOTIDE SEQUENCE [LARGE SCALE GENOMIC DNA]</scope>
    <source>
        <strain evidence="1 2">KCTC 13049</strain>
    </source>
</reference>
<name>A0A2Z2KI61_9BACL</name>
<dbReference type="Proteomes" id="UP000249890">
    <property type="component" value="Chromosome"/>
</dbReference>
<dbReference type="KEGG" id="pdh:B9T62_14610"/>
<sequence length="101" mass="11836">MVESITYDDSTKELLLTIDLIQWRQPSYNERTDSEIITKTLKFTGISHYELSPITLIFDNNDILEMKFIPTTDDEQVEFILDGDDIIKLTIQAEHVEWIDI</sequence>
<dbReference type="OrthoDB" id="1906821at2"/>